<comment type="caution">
    <text evidence="3">The sequence shown here is derived from an EMBL/GenBank/DDBJ whole genome shotgun (WGS) entry which is preliminary data.</text>
</comment>
<dbReference type="SUPFAM" id="SSF50998">
    <property type="entry name" value="Quinoprotein alcohol dehydrogenase-like"/>
    <property type="match status" value="1"/>
</dbReference>
<dbReference type="EMBL" id="MSIE01000106">
    <property type="protein sequence ID" value="OLF07449.1"/>
    <property type="molecule type" value="Genomic_DNA"/>
</dbReference>
<gene>
    <name evidence="3" type="ORF">BU204_35670</name>
</gene>
<feature type="transmembrane region" description="Helical" evidence="1">
    <location>
        <begin position="75"/>
        <end position="96"/>
    </location>
</feature>
<name>A0A1Q8BZB6_9PSEU</name>
<sequence length="388" mass="40800">MALGLLWLAMPVMFWIGIAMAVNGEVVCGTQPSLPVCDSDTRDLVTCLPLAGAVVGAVIGVGGRRQAVSRERTPYPWFCLAWVPSILAVVLAGNIASTEPRGVESTTARAVRPGPVPADADTTRWVWHPPEDMTVGDLMPADGVVRGGAGVIVGVEDGVIALDGATGKERWHYRSAGGIRSELAASPDGQLVAFAMYNADTQGTVVLDAMTGERVGTVPGGMGLYAAMTNHTVTTVDNSETTVSGDDPHGRHHWEFTLQNDCMLLFATPNPVPSADIATVGMACGVDDSLRAHPPAEPWPVPVTVTLVGLDDRTGAERWRFSREGLRTADLTHLPGGTVLLEGDTSAWAIDPDTGAARVDTAVRDQNDPIPAPGAWVTAEETEIVGLF</sequence>
<dbReference type="InterPro" id="IPR002372">
    <property type="entry name" value="PQQ_rpt_dom"/>
</dbReference>
<dbReference type="Pfam" id="PF13360">
    <property type="entry name" value="PQQ_2"/>
    <property type="match status" value="1"/>
</dbReference>
<feature type="transmembrane region" description="Helical" evidence="1">
    <location>
        <begin position="45"/>
        <end position="63"/>
    </location>
</feature>
<feature type="domain" description="Pyrrolo-quinoline quinone repeat" evidence="2">
    <location>
        <begin position="203"/>
        <end position="366"/>
    </location>
</feature>
<dbReference type="InterPro" id="IPR015943">
    <property type="entry name" value="WD40/YVTN_repeat-like_dom_sf"/>
</dbReference>
<keyword evidence="4" id="KW-1185">Reference proteome</keyword>
<protein>
    <recommendedName>
        <fullName evidence="2">Pyrrolo-quinoline quinone repeat domain-containing protein</fullName>
    </recommendedName>
</protein>
<dbReference type="Gene3D" id="2.130.10.10">
    <property type="entry name" value="YVTN repeat-like/Quinoprotein amine dehydrogenase"/>
    <property type="match status" value="1"/>
</dbReference>
<keyword evidence="1" id="KW-1133">Transmembrane helix</keyword>
<organism evidence="3 4">
    <name type="scientific">Actinophytocola xanthii</name>
    <dbReference type="NCBI Taxonomy" id="1912961"/>
    <lineage>
        <taxon>Bacteria</taxon>
        <taxon>Bacillati</taxon>
        <taxon>Actinomycetota</taxon>
        <taxon>Actinomycetes</taxon>
        <taxon>Pseudonocardiales</taxon>
        <taxon>Pseudonocardiaceae</taxon>
    </lineage>
</organism>
<evidence type="ECO:0000259" key="2">
    <source>
        <dbReference type="Pfam" id="PF13360"/>
    </source>
</evidence>
<dbReference type="STRING" id="1912961.BU204_35670"/>
<keyword evidence="1" id="KW-0812">Transmembrane</keyword>
<evidence type="ECO:0000313" key="3">
    <source>
        <dbReference type="EMBL" id="OLF07449.1"/>
    </source>
</evidence>
<dbReference type="AlphaFoldDB" id="A0A1Q8BZB6"/>
<evidence type="ECO:0000313" key="4">
    <source>
        <dbReference type="Proteomes" id="UP000185596"/>
    </source>
</evidence>
<dbReference type="Proteomes" id="UP000185596">
    <property type="component" value="Unassembled WGS sequence"/>
</dbReference>
<proteinExistence type="predicted"/>
<accession>A0A1Q8BZB6</accession>
<dbReference type="InterPro" id="IPR011047">
    <property type="entry name" value="Quinoprotein_ADH-like_sf"/>
</dbReference>
<keyword evidence="1" id="KW-0472">Membrane</keyword>
<evidence type="ECO:0000256" key="1">
    <source>
        <dbReference type="SAM" id="Phobius"/>
    </source>
</evidence>
<reference evidence="3 4" key="1">
    <citation type="submission" date="2016-12" db="EMBL/GenBank/DDBJ databases">
        <title>The draft genome sequence of Actinophytocola sp. 11-183.</title>
        <authorList>
            <person name="Wang W."/>
            <person name="Yuan L."/>
        </authorList>
    </citation>
    <scope>NUCLEOTIDE SEQUENCE [LARGE SCALE GENOMIC DNA]</scope>
    <source>
        <strain evidence="3 4">11-183</strain>
    </source>
</reference>